<dbReference type="InterPro" id="IPR002035">
    <property type="entry name" value="VWF_A"/>
</dbReference>
<comment type="caution">
    <text evidence="4">The sequence shown here is derived from an EMBL/GenBank/DDBJ whole genome shotgun (WGS) entry which is preliminary data.</text>
</comment>
<evidence type="ECO:0000313" key="6">
    <source>
        <dbReference type="Proteomes" id="UP000631312"/>
    </source>
</evidence>
<dbReference type="Proteomes" id="UP000631312">
    <property type="component" value="Unassembled WGS sequence"/>
</dbReference>
<evidence type="ECO:0000256" key="1">
    <source>
        <dbReference type="SAM" id="MobiDB-lite"/>
    </source>
</evidence>
<sequence>MTRPGEQRVVALPPRGLLRGWRVGVSADGVSWPEGPALLSAETAGGMHLRAVEVCRLREVPAGVLAVGEDLRDELFLLDDARWNLHPQQAVDARRIVLELPTERQPETAAEQIARAGIVGTPLWVPSQPGELFLDVAGVPHRVIEVDTGSRYDVIARIGPRTIVEVFAPGVKAGVDMVILADCSGSMEAEDIPVPRESMLALRRNGYIQRMEALQQALRDLLEVRLRVAGRVSRVALMSFTSTATPRFPRSGGMAQLDGGSPPEVIQEFREAVALLRPRGLTHIGNAIHAAADLLYQHGHPGNERLVVLVSDGADWAPRGDQGTGEIMEATSEPVGLMEHLHRDMNIRLHAIGISTRELFLRRYRAEQPGITPNHDLLEALVKVGGGDPTTIGGLDVLVEYFSGVGGGITHRVRQTLSSAPREPLDAGARDILQRSAGDGARAGDRNAALEAFGIVITKVEAVSDRVFPGKLISTDNSGRAQRRLGSDVTEDQLGNTLRAVVKLLYPTLPTDFARPPAVAGYVALLDQLKARVEARPPDLSGLAAVCRPDGTGPDALVVAVIQRLTEALGGVEAEAATLPDYAPAPVPAPMRPAQRAPETEPATSATSSVMPGFVMRD</sequence>
<gene>
    <name evidence="3" type="ORF">Alo02nite_35740</name>
    <name evidence="4" type="ORF">BJ964_009166</name>
</gene>
<dbReference type="Gene3D" id="3.40.50.410">
    <property type="entry name" value="von Willebrand factor, type A domain"/>
    <property type="match status" value="1"/>
</dbReference>
<protein>
    <recommendedName>
        <fullName evidence="2">VWFA domain-containing protein</fullName>
    </recommendedName>
</protein>
<dbReference type="EMBL" id="BOMP01000051">
    <property type="protein sequence ID" value="GIE40676.1"/>
    <property type="molecule type" value="Genomic_DNA"/>
</dbReference>
<dbReference type="CDD" id="cd00198">
    <property type="entry name" value="vWFA"/>
    <property type="match status" value="1"/>
</dbReference>
<dbReference type="PROSITE" id="PS50234">
    <property type="entry name" value="VWFA"/>
    <property type="match status" value="1"/>
</dbReference>
<dbReference type="Pfam" id="PF13519">
    <property type="entry name" value="VWA_2"/>
    <property type="match status" value="1"/>
</dbReference>
<evidence type="ECO:0000313" key="4">
    <source>
        <dbReference type="EMBL" id="MBB4755005.1"/>
    </source>
</evidence>
<reference evidence="4 5" key="1">
    <citation type="submission" date="2020-08" db="EMBL/GenBank/DDBJ databases">
        <title>Sequencing the genomes of 1000 actinobacteria strains.</title>
        <authorList>
            <person name="Klenk H.-P."/>
        </authorList>
    </citation>
    <scope>NUCLEOTIDE SEQUENCE [LARGE SCALE GENOMIC DNA]</scope>
    <source>
        <strain evidence="4 5">DSM 43150</strain>
    </source>
</reference>
<feature type="region of interest" description="Disordered" evidence="1">
    <location>
        <begin position="581"/>
        <end position="618"/>
    </location>
</feature>
<dbReference type="AlphaFoldDB" id="A0A7W7HQW4"/>
<evidence type="ECO:0000313" key="5">
    <source>
        <dbReference type="Proteomes" id="UP000590511"/>
    </source>
</evidence>
<dbReference type="SMART" id="SM00327">
    <property type="entry name" value="VWA"/>
    <property type="match status" value="1"/>
</dbReference>
<organism evidence="4 5">
    <name type="scientific">Actinoplanes lobatus</name>
    <dbReference type="NCBI Taxonomy" id="113568"/>
    <lineage>
        <taxon>Bacteria</taxon>
        <taxon>Bacillati</taxon>
        <taxon>Actinomycetota</taxon>
        <taxon>Actinomycetes</taxon>
        <taxon>Micromonosporales</taxon>
        <taxon>Micromonosporaceae</taxon>
        <taxon>Actinoplanes</taxon>
    </lineage>
</organism>
<reference evidence="3 6" key="2">
    <citation type="submission" date="2021-01" db="EMBL/GenBank/DDBJ databases">
        <title>Whole genome shotgun sequence of Actinoplanes lobatus NBRC 12513.</title>
        <authorList>
            <person name="Komaki H."/>
            <person name="Tamura T."/>
        </authorList>
    </citation>
    <scope>NUCLEOTIDE SEQUENCE [LARGE SCALE GENOMIC DNA]</scope>
    <source>
        <strain evidence="3 6">NBRC 12513</strain>
    </source>
</reference>
<proteinExistence type="predicted"/>
<evidence type="ECO:0000313" key="3">
    <source>
        <dbReference type="EMBL" id="GIE40676.1"/>
    </source>
</evidence>
<name>A0A7W7HQW4_9ACTN</name>
<dbReference type="InterPro" id="IPR036465">
    <property type="entry name" value="vWFA_dom_sf"/>
</dbReference>
<dbReference type="EMBL" id="JACHNC010000001">
    <property type="protein sequence ID" value="MBB4755005.1"/>
    <property type="molecule type" value="Genomic_DNA"/>
</dbReference>
<dbReference type="SUPFAM" id="SSF53300">
    <property type="entry name" value="vWA-like"/>
    <property type="match status" value="1"/>
</dbReference>
<accession>A0A7W7HQW4</accession>
<dbReference type="RefSeq" id="WP_188126482.1">
    <property type="nucleotide sequence ID" value="NZ_BOMP01000051.1"/>
</dbReference>
<evidence type="ECO:0000259" key="2">
    <source>
        <dbReference type="PROSITE" id="PS50234"/>
    </source>
</evidence>
<dbReference type="Proteomes" id="UP000590511">
    <property type="component" value="Unassembled WGS sequence"/>
</dbReference>
<keyword evidence="6" id="KW-1185">Reference proteome</keyword>
<feature type="domain" description="VWFA" evidence="2">
    <location>
        <begin position="176"/>
        <end position="355"/>
    </location>
</feature>